<dbReference type="AlphaFoldDB" id="A0A8J8NYJ2"/>
<feature type="compositionally biased region" description="Basic and acidic residues" evidence="1">
    <location>
        <begin position="296"/>
        <end position="307"/>
    </location>
</feature>
<sequence length="613" mass="69259">MTRKVVRVKLAAKQVKNGEKIRLLYQPSKVDQTMDTAQTPGKSVFFDNLKPSERQNCFKILKQASKNFQKSIVIKAQGDVILTQSEDAILPQNINLKGLEQYNQLTSDNYLYFLNSNDYFNNCSQSSSSIDGAANSKIFPYSLRNSSDYDCSMDYGFQVFSQSSDLLSIKEQREEVDEPQEKLEKQNWLSQQINGLSQILRVEDNDGVFHYYQGGVAKLENECIEQLGLINPAFQQQNDDQRGIDQFASASSSDNRNILSIGLQPPSNKQFSVFPSSSPLIISENSLDQSGSHPDQSLKKFSVDKRPSLSQKQNLGRPFVQSNQDEIKVAGSSEMIRDEKEYRYSSQLFSITNNKQQNHPLIANNWQAQEQFGPIIKIQTISAIASQQSEKEKIHPLLAQDYNQNRKRQESSQQIDFNLNHFEGRSDGVISAEAPSNQLNYIEEAAKSVYNNKTIIDKDDGGHFDPTVKINMVRKVNKQSLIVEEDFQHDIPIDQLKRTRKVNLNQIGLRRTTNFPEKIGHPNQIAEVSGSDGSSGGLNNGNKQQQATEKCNLNKIHLTKACKMQQSRNKQMQVLQVNNNCRQNDCSASIAVEGDFQLFETGNLCQGIDENEL</sequence>
<reference evidence="2" key="1">
    <citation type="submission" date="2019-06" db="EMBL/GenBank/DDBJ databases">
        <authorList>
            <person name="Zheng W."/>
        </authorList>
    </citation>
    <scope>NUCLEOTIDE SEQUENCE</scope>
    <source>
        <strain evidence="2">QDHG01</strain>
    </source>
</reference>
<evidence type="ECO:0000256" key="1">
    <source>
        <dbReference type="SAM" id="MobiDB-lite"/>
    </source>
</evidence>
<protein>
    <submittedName>
        <fullName evidence="2">Uncharacterized protein</fullName>
    </submittedName>
</protein>
<organism evidence="2 3">
    <name type="scientific">Halteria grandinella</name>
    <dbReference type="NCBI Taxonomy" id="5974"/>
    <lineage>
        <taxon>Eukaryota</taxon>
        <taxon>Sar</taxon>
        <taxon>Alveolata</taxon>
        <taxon>Ciliophora</taxon>
        <taxon>Intramacronucleata</taxon>
        <taxon>Spirotrichea</taxon>
        <taxon>Stichotrichia</taxon>
        <taxon>Sporadotrichida</taxon>
        <taxon>Halteriidae</taxon>
        <taxon>Halteria</taxon>
    </lineage>
</organism>
<evidence type="ECO:0000313" key="2">
    <source>
        <dbReference type="EMBL" id="TNV82569.1"/>
    </source>
</evidence>
<feature type="region of interest" description="Disordered" evidence="1">
    <location>
        <begin position="514"/>
        <end position="546"/>
    </location>
</feature>
<dbReference type="Proteomes" id="UP000785679">
    <property type="component" value="Unassembled WGS sequence"/>
</dbReference>
<keyword evidence="3" id="KW-1185">Reference proteome</keyword>
<proteinExistence type="predicted"/>
<accession>A0A8J8NYJ2</accession>
<feature type="compositionally biased region" description="Polar residues" evidence="1">
    <location>
        <begin position="284"/>
        <end position="295"/>
    </location>
</feature>
<feature type="region of interest" description="Disordered" evidence="1">
    <location>
        <begin position="284"/>
        <end position="313"/>
    </location>
</feature>
<name>A0A8J8NYJ2_HALGN</name>
<evidence type="ECO:0000313" key="3">
    <source>
        <dbReference type="Proteomes" id="UP000785679"/>
    </source>
</evidence>
<comment type="caution">
    <text evidence="2">The sequence shown here is derived from an EMBL/GenBank/DDBJ whole genome shotgun (WGS) entry which is preliminary data.</text>
</comment>
<dbReference type="EMBL" id="RRYP01004799">
    <property type="protein sequence ID" value="TNV82569.1"/>
    <property type="molecule type" value="Genomic_DNA"/>
</dbReference>
<gene>
    <name evidence="2" type="ORF">FGO68_gene14810</name>
</gene>